<name>A0A382H059_9ZZZZ</name>
<protein>
    <submittedName>
        <fullName evidence="1">Uncharacterized protein</fullName>
    </submittedName>
</protein>
<proteinExistence type="predicted"/>
<organism evidence="1">
    <name type="scientific">marine metagenome</name>
    <dbReference type="NCBI Taxonomy" id="408172"/>
    <lineage>
        <taxon>unclassified sequences</taxon>
        <taxon>metagenomes</taxon>
        <taxon>ecological metagenomes</taxon>
    </lineage>
</organism>
<accession>A0A382H059</accession>
<gene>
    <name evidence="1" type="ORF">METZ01_LOCUS232685</name>
</gene>
<feature type="non-terminal residue" evidence="1">
    <location>
        <position position="1"/>
    </location>
</feature>
<sequence length="70" mass="8171">HTFILKELVPLINERGEMGVWTFLSGLNMEELNPELILRLDAVRSAVRYSSNKNDWFMEKIINSQMKTVC</sequence>
<evidence type="ECO:0000313" key="1">
    <source>
        <dbReference type="EMBL" id="SVB79831.1"/>
    </source>
</evidence>
<dbReference type="AlphaFoldDB" id="A0A382H059"/>
<dbReference type="EMBL" id="UINC01058030">
    <property type="protein sequence ID" value="SVB79831.1"/>
    <property type="molecule type" value="Genomic_DNA"/>
</dbReference>
<reference evidence="1" key="1">
    <citation type="submission" date="2018-05" db="EMBL/GenBank/DDBJ databases">
        <authorList>
            <person name="Lanie J.A."/>
            <person name="Ng W.-L."/>
            <person name="Kazmierczak K.M."/>
            <person name="Andrzejewski T.M."/>
            <person name="Davidsen T.M."/>
            <person name="Wayne K.J."/>
            <person name="Tettelin H."/>
            <person name="Glass J.I."/>
            <person name="Rusch D."/>
            <person name="Podicherti R."/>
            <person name="Tsui H.-C.T."/>
            <person name="Winkler M.E."/>
        </authorList>
    </citation>
    <scope>NUCLEOTIDE SEQUENCE</scope>
</reference>